<dbReference type="RefSeq" id="WP_147263669.1">
    <property type="nucleotide sequence ID" value="NZ_QNRR01000015.1"/>
</dbReference>
<organism evidence="1 2">
    <name type="scientific">Roseimicrobium gellanilyticum</name>
    <dbReference type="NCBI Taxonomy" id="748857"/>
    <lineage>
        <taxon>Bacteria</taxon>
        <taxon>Pseudomonadati</taxon>
        <taxon>Verrucomicrobiota</taxon>
        <taxon>Verrucomicrobiia</taxon>
        <taxon>Verrucomicrobiales</taxon>
        <taxon>Verrucomicrobiaceae</taxon>
        <taxon>Roseimicrobium</taxon>
    </lineage>
</organism>
<evidence type="ECO:0000313" key="1">
    <source>
        <dbReference type="EMBL" id="RBP36884.1"/>
    </source>
</evidence>
<keyword evidence="2" id="KW-1185">Reference proteome</keyword>
<dbReference type="EMBL" id="QNRR01000015">
    <property type="protein sequence ID" value="RBP36884.1"/>
    <property type="molecule type" value="Genomic_DNA"/>
</dbReference>
<sequence length="249" mass="27499">METQNFTRGAAFMLAMGIAVTLCWLTAPCLPGQSAPAKTSKDAAKPGKARTLEEDALHLCERDYSADVVWRYPGEMKVRLKDGSVVMRRPTLKCMRAPNSKSEDPAKPASWPVTTFSIHLQLREPVKEMYQKGANGGLLTTANEYRMDGWVRFGKLEESKGRRTLTFLREEILLDPNGQPIIAMGGVPICIGTLPGTGSPLEYKLEEDTLTLTTTAADLAKFFIVDSFPDLPDGKVELKLDLIFADMGW</sequence>
<gene>
    <name evidence="1" type="ORF">DES53_11525</name>
</gene>
<accession>A0A366H4E0</accession>
<reference evidence="1 2" key="1">
    <citation type="submission" date="2018-06" db="EMBL/GenBank/DDBJ databases">
        <title>Genomic Encyclopedia of Type Strains, Phase IV (KMG-IV): sequencing the most valuable type-strain genomes for metagenomic binning, comparative biology and taxonomic classification.</title>
        <authorList>
            <person name="Goeker M."/>
        </authorList>
    </citation>
    <scope>NUCLEOTIDE SEQUENCE [LARGE SCALE GENOMIC DNA]</scope>
    <source>
        <strain evidence="1 2">DSM 25532</strain>
    </source>
</reference>
<name>A0A366H4E0_9BACT</name>
<dbReference type="AlphaFoldDB" id="A0A366H4E0"/>
<comment type="caution">
    <text evidence="1">The sequence shown here is derived from an EMBL/GenBank/DDBJ whole genome shotgun (WGS) entry which is preliminary data.</text>
</comment>
<dbReference type="Proteomes" id="UP000253426">
    <property type="component" value="Unassembled WGS sequence"/>
</dbReference>
<protein>
    <submittedName>
        <fullName evidence="1">Uncharacterized protein</fullName>
    </submittedName>
</protein>
<proteinExistence type="predicted"/>
<evidence type="ECO:0000313" key="2">
    <source>
        <dbReference type="Proteomes" id="UP000253426"/>
    </source>
</evidence>